<dbReference type="EC" id="2.7.1.25" evidence="5 15"/>
<comment type="catalytic activity">
    <reaction evidence="1 15 16">
        <text>adenosine 5'-phosphosulfate + ATP = 3'-phosphoadenylyl sulfate + ADP + H(+)</text>
        <dbReference type="Rhea" id="RHEA:24152"/>
        <dbReference type="ChEBI" id="CHEBI:15378"/>
        <dbReference type="ChEBI" id="CHEBI:30616"/>
        <dbReference type="ChEBI" id="CHEBI:58243"/>
        <dbReference type="ChEBI" id="CHEBI:58339"/>
        <dbReference type="ChEBI" id="CHEBI:456216"/>
        <dbReference type="EC" id="2.7.1.25"/>
    </reaction>
</comment>
<organism evidence="18 19">
    <name type="scientific">Shewanella nanhaiensis</name>
    <dbReference type="NCBI Taxonomy" id="2864872"/>
    <lineage>
        <taxon>Bacteria</taxon>
        <taxon>Pseudomonadati</taxon>
        <taxon>Pseudomonadota</taxon>
        <taxon>Gammaproteobacteria</taxon>
        <taxon>Alteromonadales</taxon>
        <taxon>Shewanellaceae</taxon>
        <taxon>Shewanella</taxon>
    </lineage>
</organism>
<comment type="pathway">
    <text evidence="3 15 16">Sulfur metabolism; hydrogen sulfide biosynthesis; sulfite from sulfate: step 2/3.</text>
</comment>
<evidence type="ECO:0000256" key="5">
    <source>
        <dbReference type="ARBA" id="ARBA00012121"/>
    </source>
</evidence>
<dbReference type="Pfam" id="PF01583">
    <property type="entry name" value="APS_kinase"/>
    <property type="match status" value="1"/>
</dbReference>
<reference evidence="18 19" key="1">
    <citation type="submission" date="2021-07" db="EMBL/GenBank/DDBJ databases">
        <title>Shewanella sp. nov, isolated from SCS.</title>
        <authorList>
            <person name="Cao W.R."/>
        </authorList>
    </citation>
    <scope>NUCLEOTIDE SEQUENCE [LARGE SCALE GENOMIC DNA]</scope>
    <source>
        <strain evidence="18 19">NR704-98</strain>
    </source>
</reference>
<keyword evidence="10 15" id="KW-0418">Kinase</keyword>
<evidence type="ECO:0000256" key="8">
    <source>
        <dbReference type="ARBA" id="ARBA00022679"/>
    </source>
</evidence>
<dbReference type="Gene3D" id="3.40.50.300">
    <property type="entry name" value="P-loop containing nucleotide triphosphate hydrolases"/>
    <property type="match status" value="1"/>
</dbReference>
<dbReference type="PANTHER" id="PTHR11055:SF63">
    <property type="entry name" value="ADENYLYL-SULFATE KINASE 1, CHLOROPLASTIC"/>
    <property type="match status" value="1"/>
</dbReference>
<dbReference type="EMBL" id="JAHZST010000012">
    <property type="protein sequence ID" value="MBW8185230.1"/>
    <property type="molecule type" value="Genomic_DNA"/>
</dbReference>
<evidence type="ECO:0000256" key="7">
    <source>
        <dbReference type="ARBA" id="ARBA00022553"/>
    </source>
</evidence>
<dbReference type="PANTHER" id="PTHR11055">
    <property type="entry name" value="BIFUNCTIONAL 3'-PHOSPHOADENOSINE 5'-PHOSPHOSULFATE SYNTHASE"/>
    <property type="match status" value="1"/>
</dbReference>
<dbReference type="CDD" id="cd02027">
    <property type="entry name" value="APSK"/>
    <property type="match status" value="1"/>
</dbReference>
<keyword evidence="7 15" id="KW-0597">Phosphoprotein</keyword>
<dbReference type="InterPro" id="IPR027417">
    <property type="entry name" value="P-loop_NTPase"/>
</dbReference>
<dbReference type="GO" id="GO:0004020">
    <property type="term" value="F:adenylylsulfate kinase activity"/>
    <property type="evidence" value="ECO:0007669"/>
    <property type="project" value="UniProtKB-EC"/>
</dbReference>
<evidence type="ECO:0000256" key="14">
    <source>
        <dbReference type="ARBA" id="ARBA00031464"/>
    </source>
</evidence>
<feature type="domain" description="APS kinase" evidence="17">
    <location>
        <begin position="48"/>
        <end position="197"/>
    </location>
</feature>
<feature type="active site" description="Phosphoserine intermediate" evidence="15">
    <location>
        <position position="129"/>
    </location>
</feature>
<sequence length="233" mass="25728">MDIFMSSLSKTSASPYQDIEVEDKSSDVVWHNASVSHEQRVAAQGHKPAVLWFTGLSGSGKSTVANAVDKLLYDLGCKTYLLDGDNVRHGLNGDLGFSDKDRVENIRRIGEVSKLFVDAGLLVSTAFISPFVADRDLVRQLLADKQFIEVFIDTPLEVCEERDPKGLYKKARAGEIKNFTGIDSAYELPKLPEIHVKTAEKSIKACAEQVVNYLIVNGYIQSKNRAKKASSCE</sequence>
<dbReference type="NCBIfam" id="TIGR00455">
    <property type="entry name" value="apsK"/>
    <property type="match status" value="1"/>
</dbReference>
<evidence type="ECO:0000313" key="18">
    <source>
        <dbReference type="EMBL" id="MBW8185230.1"/>
    </source>
</evidence>
<evidence type="ECO:0000256" key="15">
    <source>
        <dbReference type="HAMAP-Rule" id="MF_00065"/>
    </source>
</evidence>
<dbReference type="InterPro" id="IPR002891">
    <property type="entry name" value="APS"/>
</dbReference>
<feature type="binding site" evidence="15">
    <location>
        <begin position="55"/>
        <end position="62"/>
    </location>
    <ligand>
        <name>ATP</name>
        <dbReference type="ChEBI" id="CHEBI:30616"/>
    </ligand>
</feature>
<evidence type="ECO:0000256" key="9">
    <source>
        <dbReference type="ARBA" id="ARBA00022741"/>
    </source>
</evidence>
<evidence type="ECO:0000256" key="13">
    <source>
        <dbReference type="ARBA" id="ARBA00031393"/>
    </source>
</evidence>
<accession>A0ABS7E6Q6</accession>
<dbReference type="SUPFAM" id="SSF52540">
    <property type="entry name" value="P-loop containing nucleoside triphosphate hydrolases"/>
    <property type="match status" value="1"/>
</dbReference>
<evidence type="ECO:0000256" key="11">
    <source>
        <dbReference type="ARBA" id="ARBA00022840"/>
    </source>
</evidence>
<evidence type="ECO:0000256" key="16">
    <source>
        <dbReference type="RuleBase" id="RU004347"/>
    </source>
</evidence>
<keyword evidence="19" id="KW-1185">Reference proteome</keyword>
<keyword evidence="11 15" id="KW-0067">ATP-binding</keyword>
<dbReference type="InterPro" id="IPR059117">
    <property type="entry name" value="APS_kinase_dom"/>
</dbReference>
<comment type="caution">
    <text evidence="18">The sequence shown here is derived from an EMBL/GenBank/DDBJ whole genome shotgun (WGS) entry which is preliminary data.</text>
</comment>
<evidence type="ECO:0000313" key="19">
    <source>
        <dbReference type="Proteomes" id="UP001195963"/>
    </source>
</evidence>
<evidence type="ECO:0000256" key="10">
    <source>
        <dbReference type="ARBA" id="ARBA00022777"/>
    </source>
</evidence>
<evidence type="ECO:0000256" key="2">
    <source>
        <dbReference type="ARBA" id="ARBA00002632"/>
    </source>
</evidence>
<comment type="similarity">
    <text evidence="4 15 16">Belongs to the APS kinase family.</text>
</comment>
<proteinExistence type="inferred from homology"/>
<dbReference type="HAMAP" id="MF_00065">
    <property type="entry name" value="Adenylyl_sulf_kinase"/>
    <property type="match status" value="1"/>
</dbReference>
<evidence type="ECO:0000259" key="17">
    <source>
        <dbReference type="Pfam" id="PF01583"/>
    </source>
</evidence>
<evidence type="ECO:0000256" key="3">
    <source>
        <dbReference type="ARBA" id="ARBA00004806"/>
    </source>
</evidence>
<name>A0ABS7E6Q6_9GAMM</name>
<comment type="function">
    <text evidence="2 15 16">Catalyzes the synthesis of activated sulfate.</text>
</comment>
<evidence type="ECO:0000256" key="6">
    <source>
        <dbReference type="ARBA" id="ARBA00018163"/>
    </source>
</evidence>
<protein>
    <recommendedName>
        <fullName evidence="6 15">Adenylyl-sulfate kinase</fullName>
        <ecNumber evidence="5 15">2.7.1.25</ecNumber>
    </recommendedName>
    <alternativeName>
        <fullName evidence="13 15">APS kinase</fullName>
    </alternativeName>
    <alternativeName>
        <fullName evidence="14 15">ATP adenosine-5'-phosphosulfate 3'-phosphotransferase</fullName>
    </alternativeName>
    <alternativeName>
        <fullName evidence="12 15">Adenosine-5'-phosphosulfate kinase</fullName>
    </alternativeName>
</protein>
<evidence type="ECO:0000256" key="4">
    <source>
        <dbReference type="ARBA" id="ARBA00007008"/>
    </source>
</evidence>
<evidence type="ECO:0000256" key="12">
    <source>
        <dbReference type="ARBA" id="ARBA00029724"/>
    </source>
</evidence>
<evidence type="ECO:0000256" key="1">
    <source>
        <dbReference type="ARBA" id="ARBA00001823"/>
    </source>
</evidence>
<gene>
    <name evidence="15 18" type="primary">cysC</name>
    <name evidence="18" type="ORF">K0625_16340</name>
</gene>
<keyword evidence="8 15" id="KW-0808">Transferase</keyword>
<keyword evidence="9 15" id="KW-0547">Nucleotide-binding</keyword>
<dbReference type="NCBIfam" id="NF003013">
    <property type="entry name" value="PRK03846.1"/>
    <property type="match status" value="1"/>
</dbReference>
<dbReference type="Proteomes" id="UP001195963">
    <property type="component" value="Unassembled WGS sequence"/>
</dbReference>